<organism evidence="3 4">
    <name type="scientific">Candidatus Hakubella thermalkaliphila</name>
    <dbReference type="NCBI Taxonomy" id="2754717"/>
    <lineage>
        <taxon>Bacteria</taxon>
        <taxon>Bacillati</taxon>
        <taxon>Actinomycetota</taxon>
        <taxon>Actinomycetota incertae sedis</taxon>
        <taxon>Candidatus Hakubellales</taxon>
        <taxon>Candidatus Hakubellaceae</taxon>
        <taxon>Candidatus Hakubella</taxon>
    </lineage>
</organism>
<proteinExistence type="predicted"/>
<feature type="domain" description="DNA polymerase III subunit alpha C-terminal" evidence="2">
    <location>
        <begin position="92"/>
        <end position="141"/>
    </location>
</feature>
<comment type="caution">
    <text evidence="3">The sequence shown here is derived from an EMBL/GenBank/DDBJ whole genome shotgun (WGS) entry which is preliminary data.</text>
</comment>
<dbReference type="Proteomes" id="UP000568877">
    <property type="component" value="Unassembled WGS sequence"/>
</dbReference>
<dbReference type="Pfam" id="PF20914">
    <property type="entry name" value="DNA_pol_IIIA_C"/>
    <property type="match status" value="1"/>
</dbReference>
<dbReference type="CDD" id="cd04485">
    <property type="entry name" value="DnaE_OBF"/>
    <property type="match status" value="1"/>
</dbReference>
<evidence type="ECO:0000313" key="4">
    <source>
        <dbReference type="Proteomes" id="UP000568877"/>
    </source>
</evidence>
<feature type="domain" description="OB" evidence="1">
    <location>
        <begin position="4"/>
        <end position="65"/>
    </location>
</feature>
<protein>
    <submittedName>
        <fullName evidence="3">DNA polymerase III subunit alpha</fullName>
    </submittedName>
</protein>
<dbReference type="GO" id="GO:0008408">
    <property type="term" value="F:3'-5' exonuclease activity"/>
    <property type="evidence" value="ECO:0007669"/>
    <property type="project" value="InterPro"/>
</dbReference>
<dbReference type="GO" id="GO:0003676">
    <property type="term" value="F:nucleic acid binding"/>
    <property type="evidence" value="ECO:0007669"/>
    <property type="project" value="InterPro"/>
</dbReference>
<dbReference type="GO" id="GO:0006260">
    <property type="term" value="P:DNA replication"/>
    <property type="evidence" value="ECO:0007669"/>
    <property type="project" value="InterPro"/>
</dbReference>
<accession>A0A6V8PGZ7</accession>
<dbReference type="PANTHER" id="PTHR32294">
    <property type="entry name" value="DNA POLYMERASE III SUBUNIT ALPHA"/>
    <property type="match status" value="1"/>
</dbReference>
<evidence type="ECO:0000313" key="3">
    <source>
        <dbReference type="EMBL" id="GFP31979.1"/>
    </source>
</evidence>
<evidence type="ECO:0000259" key="2">
    <source>
        <dbReference type="Pfam" id="PF20914"/>
    </source>
</evidence>
<evidence type="ECO:0000259" key="1">
    <source>
        <dbReference type="Pfam" id="PF01336"/>
    </source>
</evidence>
<dbReference type="EMBL" id="BLSA01000020">
    <property type="protein sequence ID" value="GFP31979.1"/>
    <property type="molecule type" value="Genomic_DNA"/>
</dbReference>
<dbReference type="Pfam" id="PF01336">
    <property type="entry name" value="tRNA_anti-codon"/>
    <property type="match status" value="1"/>
</dbReference>
<dbReference type="InterPro" id="IPR004805">
    <property type="entry name" value="DnaE2/DnaE/PolC"/>
</dbReference>
<dbReference type="AlphaFoldDB" id="A0A6V8PGZ7"/>
<dbReference type="InterPro" id="IPR004365">
    <property type="entry name" value="NA-bd_OB_tRNA"/>
</dbReference>
<gene>
    <name evidence="3" type="ORF">HKBW3S42_00285</name>
</gene>
<reference evidence="3 4" key="1">
    <citation type="journal article" date="2020" name="Front. Microbiol.">
        <title>Single-cell genomics of novel Actinobacteria with the Wood-Ljungdahl pathway discovered in a serpentinizing system.</title>
        <authorList>
            <person name="Merino N."/>
            <person name="Kawai M."/>
            <person name="Boyd E.S."/>
            <person name="Colman D.R."/>
            <person name="McGlynn S.E."/>
            <person name="Nealson K.H."/>
            <person name="Kurokawa K."/>
            <person name="Hongoh Y."/>
        </authorList>
    </citation>
    <scope>NUCLEOTIDE SEQUENCE [LARGE SCALE GENOMIC DNA]</scope>
    <source>
        <strain evidence="3 4">S42</strain>
    </source>
</reference>
<name>A0A6V8PGZ7_9ACTN</name>
<feature type="non-terminal residue" evidence="3">
    <location>
        <position position="1"/>
    </location>
</feature>
<sequence>YTKKGELMLFVTVEDMTSSVEVIIFPALLERYQDDLYPDNIVAITGRVDIKEDQVKIIANEVRDIEVEKEEKKSLTIKLKDMDVSPHLIGSLETILKSYPGRYPVHLYLYADNQATVLRLGEEFKVKPCELLFAEIRDLLGDRVGLVIN</sequence>
<dbReference type="InterPro" id="IPR048472">
    <property type="entry name" value="DNA_pol_IIIA_C"/>
</dbReference>